<protein>
    <submittedName>
        <fullName evidence="2">Uncharacterized protein</fullName>
    </submittedName>
</protein>
<feature type="transmembrane region" description="Helical" evidence="1">
    <location>
        <begin position="28"/>
        <end position="50"/>
    </location>
</feature>
<dbReference type="AlphaFoldDB" id="A0A0G1HJ14"/>
<keyword evidence="1" id="KW-0812">Transmembrane</keyword>
<sequence>MHLPVAGMPRRSKIYCSLKIGLESPDKVIAGLVMAAILVVVLIVSLVVCIKNLTAQRIATEKQEVYLPVVAHQEPSIVFLPAIFKQAASTPISLSDIYKVGLIEDAVVNTDGDVYDVGTFINTEDESVILKARCIDQGWPSPEIGTLYRLDSEGLLSPVVNNEGNNLQRFIVLDE</sequence>
<reference evidence="2 3" key="1">
    <citation type="journal article" date="2015" name="Nature">
        <title>rRNA introns, odd ribosomes, and small enigmatic genomes across a large radiation of phyla.</title>
        <authorList>
            <person name="Brown C.T."/>
            <person name="Hug L.A."/>
            <person name="Thomas B.C."/>
            <person name="Sharon I."/>
            <person name="Castelle C.J."/>
            <person name="Singh A."/>
            <person name="Wilkins M.J."/>
            <person name="Williams K.H."/>
            <person name="Banfield J.F."/>
        </authorList>
    </citation>
    <scope>NUCLEOTIDE SEQUENCE [LARGE SCALE GENOMIC DNA]</scope>
</reference>
<gene>
    <name evidence="2" type="ORF">UW35_C0006G0025</name>
</gene>
<name>A0A0G1HJ14_9BACT</name>
<accession>A0A0G1HJ14</accession>
<organism evidence="2 3">
    <name type="scientific">Candidatus Collierbacteria bacterium GW2011_GWF2_44_15</name>
    <dbReference type="NCBI Taxonomy" id="1618404"/>
    <lineage>
        <taxon>Bacteria</taxon>
        <taxon>Candidatus Collieribacteriota</taxon>
    </lineage>
</organism>
<comment type="caution">
    <text evidence="2">The sequence shown here is derived from an EMBL/GenBank/DDBJ whole genome shotgun (WGS) entry which is preliminary data.</text>
</comment>
<keyword evidence="1" id="KW-1133">Transmembrane helix</keyword>
<evidence type="ECO:0000313" key="2">
    <source>
        <dbReference type="EMBL" id="KKT46920.1"/>
    </source>
</evidence>
<evidence type="ECO:0000313" key="3">
    <source>
        <dbReference type="Proteomes" id="UP000033861"/>
    </source>
</evidence>
<dbReference type="STRING" id="1618404.UW35_C0006G0025"/>
<proteinExistence type="predicted"/>
<evidence type="ECO:0000256" key="1">
    <source>
        <dbReference type="SAM" id="Phobius"/>
    </source>
</evidence>
<dbReference type="Proteomes" id="UP000033861">
    <property type="component" value="Unassembled WGS sequence"/>
</dbReference>
<dbReference type="EMBL" id="LCHZ01000006">
    <property type="protein sequence ID" value="KKT46920.1"/>
    <property type="molecule type" value="Genomic_DNA"/>
</dbReference>
<keyword evidence="1" id="KW-0472">Membrane</keyword>